<keyword evidence="2" id="KW-1185">Reference proteome</keyword>
<dbReference type="AlphaFoldDB" id="A0AAV4PGZ3"/>
<evidence type="ECO:0000313" key="2">
    <source>
        <dbReference type="Proteomes" id="UP001054945"/>
    </source>
</evidence>
<sequence length="111" mass="13042">MDKLAWMSIELLNISIEINLRDTPFKVFFFLPDSVTLHSSLLPTETIKDKDGRRRRKFPPRPFRTSHLLLIGEEKKKSLVSFCRSQGRCLRRCCWTQARENPPTKLLLTLI</sequence>
<gene>
    <name evidence="1" type="ORF">CEXT_805091</name>
</gene>
<dbReference type="Proteomes" id="UP001054945">
    <property type="component" value="Unassembled WGS sequence"/>
</dbReference>
<protein>
    <submittedName>
        <fullName evidence="1">Uncharacterized protein</fullName>
    </submittedName>
</protein>
<reference evidence="1 2" key="1">
    <citation type="submission" date="2021-06" db="EMBL/GenBank/DDBJ databases">
        <title>Caerostris extrusa draft genome.</title>
        <authorList>
            <person name="Kono N."/>
            <person name="Arakawa K."/>
        </authorList>
    </citation>
    <scope>NUCLEOTIDE SEQUENCE [LARGE SCALE GENOMIC DNA]</scope>
</reference>
<evidence type="ECO:0000313" key="1">
    <source>
        <dbReference type="EMBL" id="GIX95899.1"/>
    </source>
</evidence>
<dbReference type="EMBL" id="BPLR01004575">
    <property type="protein sequence ID" value="GIX95899.1"/>
    <property type="molecule type" value="Genomic_DNA"/>
</dbReference>
<comment type="caution">
    <text evidence="1">The sequence shown here is derived from an EMBL/GenBank/DDBJ whole genome shotgun (WGS) entry which is preliminary data.</text>
</comment>
<proteinExistence type="predicted"/>
<organism evidence="1 2">
    <name type="scientific">Caerostris extrusa</name>
    <name type="common">Bark spider</name>
    <name type="synonym">Caerostris bankana</name>
    <dbReference type="NCBI Taxonomy" id="172846"/>
    <lineage>
        <taxon>Eukaryota</taxon>
        <taxon>Metazoa</taxon>
        <taxon>Ecdysozoa</taxon>
        <taxon>Arthropoda</taxon>
        <taxon>Chelicerata</taxon>
        <taxon>Arachnida</taxon>
        <taxon>Araneae</taxon>
        <taxon>Araneomorphae</taxon>
        <taxon>Entelegynae</taxon>
        <taxon>Araneoidea</taxon>
        <taxon>Araneidae</taxon>
        <taxon>Caerostris</taxon>
    </lineage>
</organism>
<accession>A0AAV4PGZ3</accession>
<name>A0AAV4PGZ3_CAEEX</name>